<gene>
    <name evidence="1" type="ORF">JDV75_07150</name>
</gene>
<comment type="caution">
    <text evidence="1">The sequence shown here is derived from an EMBL/GenBank/DDBJ whole genome shotgun (WGS) entry which is preliminary data.</text>
</comment>
<dbReference type="AlphaFoldDB" id="A0A934I936"/>
<keyword evidence="2" id="KW-1185">Reference proteome</keyword>
<accession>A0A934I936</accession>
<dbReference type="Proteomes" id="UP000645966">
    <property type="component" value="Unassembled WGS sequence"/>
</dbReference>
<evidence type="ECO:0000313" key="2">
    <source>
        <dbReference type="Proteomes" id="UP000645966"/>
    </source>
</evidence>
<reference evidence="1" key="1">
    <citation type="submission" date="2020-12" db="EMBL/GenBank/DDBJ databases">
        <title>Genome public.</title>
        <authorList>
            <person name="Sun Q."/>
        </authorList>
    </citation>
    <scope>NUCLEOTIDE SEQUENCE</scope>
    <source>
        <strain evidence="1">CCM 8863</strain>
    </source>
</reference>
<sequence length="94" mass="9865">MNTLTLDPDNARALARDLAHCADATPIEEARVPSPTPGTFDLIPAFADAARNLNRRRITLADHVRELADAHAGSGGHIDAAVEADAALARGCRA</sequence>
<organism evidence="1 2">
    <name type="scientific">Corynebacterium meridianum</name>
    <dbReference type="NCBI Taxonomy" id="2765363"/>
    <lineage>
        <taxon>Bacteria</taxon>
        <taxon>Bacillati</taxon>
        <taxon>Actinomycetota</taxon>
        <taxon>Actinomycetes</taxon>
        <taxon>Mycobacteriales</taxon>
        <taxon>Corynebacteriaceae</taxon>
        <taxon>Corynebacterium</taxon>
    </lineage>
</organism>
<protein>
    <submittedName>
        <fullName evidence="1">Uncharacterized protein</fullName>
    </submittedName>
</protein>
<dbReference type="RefSeq" id="WP_198738576.1">
    <property type="nucleotide sequence ID" value="NZ_JAEIOS010000012.1"/>
</dbReference>
<dbReference type="EMBL" id="JAEIOS010000012">
    <property type="protein sequence ID" value="MBI8989538.1"/>
    <property type="molecule type" value="Genomic_DNA"/>
</dbReference>
<name>A0A934I936_9CORY</name>
<proteinExistence type="predicted"/>
<evidence type="ECO:0000313" key="1">
    <source>
        <dbReference type="EMBL" id="MBI8989538.1"/>
    </source>
</evidence>